<dbReference type="PhylomeDB" id="T1JFX1"/>
<accession>T1JFX1</accession>
<reference evidence="1" key="2">
    <citation type="submission" date="2015-02" db="UniProtKB">
        <authorList>
            <consortium name="EnsemblMetazoa"/>
        </authorList>
    </citation>
    <scope>IDENTIFICATION</scope>
</reference>
<dbReference type="EnsemblMetazoa" id="SMAR012738-RA">
    <property type="protein sequence ID" value="SMAR012738-PA"/>
    <property type="gene ID" value="SMAR012738"/>
</dbReference>
<dbReference type="AlphaFoldDB" id="T1JFX1"/>
<dbReference type="HOGENOM" id="CLU_366524_0_0_1"/>
<sequence>MSRGYIDGIRDLDRSRKEKMQKTTTQNNIRRNVIRHTFTPATLQQIATVKVVTESWRKDVQKEMTDYFNSDKYKTDQCFRLIKYIISDDWEEIENLVSKSISKLHLPRMIKSNLLEILKPITKEIRNWINLHHLDTQPKEGFMNDLVWTSGGTIDEKETMKQLIFEDRLDIYEKYDRACNFCFLDHITTIPPKFFQSDFLESIDINIKPMLYFWTCSITKDKKLVEIAKTHNKSINEYVFSLVIKNGTDAAMKYLWNELSDEEKDRNIIPAVTVLKNADSISFLLSQMNKQQWREVFGLEESDEILLVLLFSWQWRDYFLPTMQNVWNIITANVFCYILKTVATEIDEESDNEKYTTVFEELWNSAPNHFKQYLLDSYLEFHFLLVKIFHIETFYLVKLMLSSANTTQRYQVIDSFPEITQCVDIFIANEWDFTIFIQHDLLSVEEVEDFKEMFVSENEICICNYFIRRDEWDKLCVFFEKCFKSEDQITRFKRGFAYDDLGKFVEERDDNDNILLFLLEKAVSDYTVADFTKLDEFLKWCFGDDPKEVINEFRKSMFEYELPFGFLKFICQLILNDEWEKIEDTLNWCFLNDPDGIIKFKNDLISSECVNHNNELIRELISKNDKLVSLDKFVNWAFANEEEINMFKVDVLRHGNEAFRICTLLLVWNGWDLLSEFVNWVCLFSQMDVSKFKYEFMVYDDISPLFEFFTFKKI</sequence>
<organism evidence="1 2">
    <name type="scientific">Strigamia maritima</name>
    <name type="common">European centipede</name>
    <name type="synonym">Geophilus maritimus</name>
    <dbReference type="NCBI Taxonomy" id="126957"/>
    <lineage>
        <taxon>Eukaryota</taxon>
        <taxon>Metazoa</taxon>
        <taxon>Ecdysozoa</taxon>
        <taxon>Arthropoda</taxon>
        <taxon>Myriapoda</taxon>
        <taxon>Chilopoda</taxon>
        <taxon>Pleurostigmophora</taxon>
        <taxon>Geophilomorpha</taxon>
        <taxon>Linotaeniidae</taxon>
        <taxon>Strigamia</taxon>
    </lineage>
</organism>
<dbReference type="OMA" id="NEICICN"/>
<protein>
    <submittedName>
        <fullName evidence="1">Uncharacterized protein</fullName>
    </submittedName>
</protein>
<keyword evidence="2" id="KW-1185">Reference proteome</keyword>
<evidence type="ECO:0000313" key="1">
    <source>
        <dbReference type="EnsemblMetazoa" id="SMAR012738-PA"/>
    </source>
</evidence>
<name>T1JFX1_STRMM</name>
<reference evidence="2" key="1">
    <citation type="submission" date="2011-05" db="EMBL/GenBank/DDBJ databases">
        <authorList>
            <person name="Richards S.R."/>
            <person name="Qu J."/>
            <person name="Jiang H."/>
            <person name="Jhangiani S.N."/>
            <person name="Agravi P."/>
            <person name="Goodspeed R."/>
            <person name="Gross S."/>
            <person name="Mandapat C."/>
            <person name="Jackson L."/>
            <person name="Mathew T."/>
            <person name="Pu L."/>
            <person name="Thornton R."/>
            <person name="Saada N."/>
            <person name="Wilczek-Boney K.B."/>
            <person name="Lee S."/>
            <person name="Kovar C."/>
            <person name="Wu Y."/>
            <person name="Scherer S.E."/>
            <person name="Worley K.C."/>
            <person name="Muzny D.M."/>
            <person name="Gibbs R."/>
        </authorList>
    </citation>
    <scope>NUCLEOTIDE SEQUENCE</scope>
    <source>
        <strain evidence="2">Brora</strain>
    </source>
</reference>
<dbReference type="Proteomes" id="UP000014500">
    <property type="component" value="Unassembled WGS sequence"/>
</dbReference>
<evidence type="ECO:0000313" key="2">
    <source>
        <dbReference type="Proteomes" id="UP000014500"/>
    </source>
</evidence>
<dbReference type="EMBL" id="JH432190">
    <property type="status" value="NOT_ANNOTATED_CDS"/>
    <property type="molecule type" value="Genomic_DNA"/>
</dbReference>
<proteinExistence type="predicted"/>